<dbReference type="Pfam" id="PF24035">
    <property type="entry name" value="DUF7344"/>
    <property type="match status" value="1"/>
</dbReference>
<reference evidence="5" key="1">
    <citation type="submission" date="2016-10" db="EMBL/GenBank/DDBJ databases">
        <authorList>
            <person name="Varghese N."/>
            <person name="Submissions S."/>
        </authorList>
    </citation>
    <scope>NUCLEOTIDE SEQUENCE [LARGE SCALE GENOMIC DNA]</scope>
    <source>
        <strain evidence="5">CGMCC 1.10329</strain>
    </source>
</reference>
<keyword evidence="5" id="KW-1185">Reference proteome</keyword>
<evidence type="ECO:0000256" key="1">
    <source>
        <dbReference type="SAM" id="MobiDB-lite"/>
    </source>
</evidence>
<dbReference type="Proteomes" id="UP000183769">
    <property type="component" value="Unassembled WGS sequence"/>
</dbReference>
<evidence type="ECO:0000259" key="3">
    <source>
        <dbReference type="Pfam" id="PF24035"/>
    </source>
</evidence>
<feature type="region of interest" description="Disordered" evidence="1">
    <location>
        <begin position="1"/>
        <end position="39"/>
    </location>
</feature>
<keyword evidence="2" id="KW-0472">Membrane</keyword>
<protein>
    <recommendedName>
        <fullName evidence="3">DUF7344 domain-containing protein</fullName>
    </recommendedName>
</protein>
<gene>
    <name evidence="4" type="ORF">SAMN05216277_102319</name>
</gene>
<feature type="domain" description="DUF7344" evidence="3">
    <location>
        <begin position="44"/>
        <end position="123"/>
    </location>
</feature>
<dbReference type="InterPro" id="IPR055768">
    <property type="entry name" value="DUF7344"/>
</dbReference>
<feature type="transmembrane region" description="Helical" evidence="2">
    <location>
        <begin position="176"/>
        <end position="197"/>
    </location>
</feature>
<evidence type="ECO:0000256" key="2">
    <source>
        <dbReference type="SAM" id="Phobius"/>
    </source>
</evidence>
<sequence>MWHYTNTLHVSSSTQSRQQGEVAGGVVSGSVGTDSPDLSDDELFEVLSNRRRRYTVHALEETDGAAEIGDVAEQVAAWEYDVDVEEVSYEERKRVYTALQQSHLPMMDEAGIVEFNKDRGLVEPTESLNDIEVYMEVVQGNEIPWSVYYLGLSGVAATLTAAVWLDAWPFALLPDIAWMTALTAMFAVSAVAHTYFARGQRIGETDKPHELRRE</sequence>
<proteinExistence type="predicted"/>
<dbReference type="EMBL" id="FOXI01000002">
    <property type="protein sequence ID" value="SFP28348.1"/>
    <property type="molecule type" value="Genomic_DNA"/>
</dbReference>
<keyword evidence="2" id="KW-1133">Transmembrane helix</keyword>
<keyword evidence="2" id="KW-0812">Transmembrane</keyword>
<organism evidence="4 5">
    <name type="scientific">Halolamina pelagica</name>
    <dbReference type="NCBI Taxonomy" id="699431"/>
    <lineage>
        <taxon>Archaea</taxon>
        <taxon>Methanobacteriati</taxon>
        <taxon>Methanobacteriota</taxon>
        <taxon>Stenosarchaea group</taxon>
        <taxon>Halobacteria</taxon>
        <taxon>Halobacteriales</taxon>
        <taxon>Haloferacaceae</taxon>
    </lineage>
</organism>
<evidence type="ECO:0000313" key="5">
    <source>
        <dbReference type="Proteomes" id="UP000183769"/>
    </source>
</evidence>
<feature type="compositionally biased region" description="Polar residues" evidence="1">
    <location>
        <begin position="1"/>
        <end position="19"/>
    </location>
</feature>
<feature type="transmembrane region" description="Helical" evidence="2">
    <location>
        <begin position="145"/>
        <end position="164"/>
    </location>
</feature>
<accession>A0A1I5P2P3</accession>
<name>A0A1I5P2P3_9EURY</name>
<evidence type="ECO:0000313" key="4">
    <source>
        <dbReference type="EMBL" id="SFP28348.1"/>
    </source>
</evidence>
<dbReference type="AlphaFoldDB" id="A0A1I5P2P3"/>